<reference evidence="6 7" key="1">
    <citation type="submission" date="2023-11" db="EMBL/GenBank/DDBJ databases">
        <title>MicrobeMod: A computational toolkit for identifying prokaryotic methylation and restriction-modification with nanopore sequencing.</title>
        <authorList>
            <person name="Crits-Christoph A."/>
            <person name="Kang S.C."/>
            <person name="Lee H."/>
            <person name="Ostrov N."/>
        </authorList>
    </citation>
    <scope>NUCLEOTIDE SEQUENCE [LARGE SCALE GENOMIC DNA]</scope>
    <source>
        <strain evidence="6 7">DSMZ 700</strain>
    </source>
</reference>
<evidence type="ECO:0000313" key="7">
    <source>
        <dbReference type="Proteomes" id="UP001279553"/>
    </source>
</evidence>
<proteinExistence type="inferred from homology"/>
<keyword evidence="7" id="KW-1185">Reference proteome</keyword>
<dbReference type="PANTHER" id="PTHR33603:SF1">
    <property type="entry name" value="RIBOSOMAL RNA LARGE SUBUNIT METHYLTRANSFERASE H"/>
    <property type="match status" value="1"/>
</dbReference>
<keyword evidence="2 5" id="KW-0808">Transferase</keyword>
<dbReference type="CDD" id="cd18081">
    <property type="entry name" value="RlmH-like"/>
    <property type="match status" value="1"/>
</dbReference>
<feature type="binding site" evidence="5">
    <location>
        <begin position="112"/>
        <end position="117"/>
    </location>
    <ligand>
        <name>S-adenosyl-L-methionine</name>
        <dbReference type="ChEBI" id="CHEBI:59789"/>
    </ligand>
</feature>
<gene>
    <name evidence="5" type="primary">rlmH</name>
    <name evidence="6" type="ORF">SIL87_08265</name>
</gene>
<keyword evidence="5" id="KW-0698">rRNA processing</keyword>
<comment type="subunit">
    <text evidence="5">Homodimer.</text>
</comment>
<dbReference type="EMBL" id="JAWXYB010000018">
    <property type="protein sequence ID" value="MDX5930753.1"/>
    <property type="molecule type" value="Genomic_DNA"/>
</dbReference>
<organism evidence="6 7">
    <name type="scientific">Acidiphilium acidophilum</name>
    <name type="common">Thiobacillus acidophilus</name>
    <dbReference type="NCBI Taxonomy" id="76588"/>
    <lineage>
        <taxon>Bacteria</taxon>
        <taxon>Pseudomonadati</taxon>
        <taxon>Pseudomonadota</taxon>
        <taxon>Alphaproteobacteria</taxon>
        <taxon>Acetobacterales</taxon>
        <taxon>Acidocellaceae</taxon>
        <taxon>Acidiphilium</taxon>
    </lineage>
</organism>
<evidence type="ECO:0000256" key="3">
    <source>
        <dbReference type="ARBA" id="ARBA00022691"/>
    </source>
</evidence>
<evidence type="ECO:0000256" key="4">
    <source>
        <dbReference type="ARBA" id="ARBA00038303"/>
    </source>
</evidence>
<dbReference type="EC" id="2.1.1.177" evidence="5"/>
<dbReference type="GO" id="GO:0070038">
    <property type="term" value="F:rRNA (pseudouridine-N3-)-methyltransferase activity"/>
    <property type="evidence" value="ECO:0007669"/>
    <property type="project" value="UniProtKB-UniRule"/>
</dbReference>
<keyword evidence="3 5" id="KW-0949">S-adenosyl-L-methionine</keyword>
<dbReference type="HAMAP" id="MF_00658">
    <property type="entry name" value="23SrRNA_methyltr_H"/>
    <property type="match status" value="1"/>
</dbReference>
<dbReference type="PIRSF" id="PIRSF004505">
    <property type="entry name" value="MT_bac"/>
    <property type="match status" value="1"/>
</dbReference>
<evidence type="ECO:0000313" key="6">
    <source>
        <dbReference type="EMBL" id="MDX5930753.1"/>
    </source>
</evidence>
<evidence type="ECO:0000256" key="1">
    <source>
        <dbReference type="ARBA" id="ARBA00022603"/>
    </source>
</evidence>
<comment type="catalytic activity">
    <reaction evidence="5">
        <text>pseudouridine(1915) in 23S rRNA + S-adenosyl-L-methionine = N(3)-methylpseudouridine(1915) in 23S rRNA + S-adenosyl-L-homocysteine + H(+)</text>
        <dbReference type="Rhea" id="RHEA:42752"/>
        <dbReference type="Rhea" id="RHEA-COMP:10221"/>
        <dbReference type="Rhea" id="RHEA-COMP:10222"/>
        <dbReference type="ChEBI" id="CHEBI:15378"/>
        <dbReference type="ChEBI" id="CHEBI:57856"/>
        <dbReference type="ChEBI" id="CHEBI:59789"/>
        <dbReference type="ChEBI" id="CHEBI:65314"/>
        <dbReference type="ChEBI" id="CHEBI:74486"/>
        <dbReference type="EC" id="2.1.1.177"/>
    </reaction>
</comment>
<keyword evidence="5" id="KW-0963">Cytoplasm</keyword>
<dbReference type="SUPFAM" id="SSF75217">
    <property type="entry name" value="alpha/beta knot"/>
    <property type="match status" value="1"/>
</dbReference>
<accession>A0AAW9DQR5</accession>
<sequence>MRLVAVGRESSGPAQELFVRYAKRVGLELIALADGVGSPGEIKRREAAAILGKIAGSDFVVVLDEGGVMPDSMGFSRLFAGWAERGRVVFVIGGAEGLDGAVLARAGVVVSLGRLTLPHMLARVVLAEQLYRAKCILAGHPYHRAGRP</sequence>
<feature type="binding site" evidence="5">
    <location>
        <position position="63"/>
    </location>
    <ligand>
        <name>S-adenosyl-L-methionine</name>
        <dbReference type="ChEBI" id="CHEBI:59789"/>
    </ligand>
</feature>
<protein>
    <recommendedName>
        <fullName evidence="5">Ribosomal RNA large subunit methyltransferase H</fullName>
        <ecNumber evidence="5">2.1.1.177</ecNumber>
    </recommendedName>
    <alternativeName>
        <fullName evidence="5">23S rRNA (pseudouridine1915-N3)-methyltransferase</fullName>
    </alternativeName>
    <alternativeName>
        <fullName evidence="5">23S rRNA m3Psi1915 methyltransferase</fullName>
    </alternativeName>
    <alternativeName>
        <fullName evidence="5">rRNA (pseudouridine-N3-)-methyltransferase RlmH</fullName>
    </alternativeName>
</protein>
<comment type="subcellular location">
    <subcellularLocation>
        <location evidence="5">Cytoplasm</location>
    </subcellularLocation>
</comment>
<dbReference type="InterPro" id="IPR029026">
    <property type="entry name" value="tRNA_m1G_MTases_N"/>
</dbReference>
<dbReference type="InterPro" id="IPR003742">
    <property type="entry name" value="RlmH-like"/>
</dbReference>
<dbReference type="AlphaFoldDB" id="A0AAW9DQR5"/>
<dbReference type="RefSeq" id="WP_319613682.1">
    <property type="nucleotide sequence ID" value="NZ_JAWXYB010000018.1"/>
</dbReference>
<dbReference type="GO" id="GO:0005737">
    <property type="term" value="C:cytoplasm"/>
    <property type="evidence" value="ECO:0007669"/>
    <property type="project" value="UniProtKB-SubCell"/>
</dbReference>
<evidence type="ECO:0000256" key="5">
    <source>
        <dbReference type="HAMAP-Rule" id="MF_00658"/>
    </source>
</evidence>
<evidence type="ECO:0000256" key="2">
    <source>
        <dbReference type="ARBA" id="ARBA00022679"/>
    </source>
</evidence>
<keyword evidence="1 5" id="KW-0489">Methyltransferase</keyword>
<dbReference type="Proteomes" id="UP001279553">
    <property type="component" value="Unassembled WGS sequence"/>
</dbReference>
<feature type="binding site" evidence="5">
    <location>
        <position position="93"/>
    </location>
    <ligand>
        <name>S-adenosyl-L-methionine</name>
        <dbReference type="ChEBI" id="CHEBI:59789"/>
    </ligand>
</feature>
<comment type="similarity">
    <text evidence="4 5">Belongs to the RNA methyltransferase RlmH family.</text>
</comment>
<comment type="caution">
    <text evidence="6">The sequence shown here is derived from an EMBL/GenBank/DDBJ whole genome shotgun (WGS) entry which is preliminary data.</text>
</comment>
<dbReference type="PANTHER" id="PTHR33603">
    <property type="entry name" value="METHYLTRANSFERASE"/>
    <property type="match status" value="1"/>
</dbReference>
<dbReference type="Pfam" id="PF02590">
    <property type="entry name" value="SPOUT_MTase"/>
    <property type="match status" value="1"/>
</dbReference>
<dbReference type="Gene3D" id="3.40.1280.10">
    <property type="match status" value="1"/>
</dbReference>
<comment type="function">
    <text evidence="5">Specifically methylates the pseudouridine at position 1915 (m3Psi1915) in 23S rRNA.</text>
</comment>
<dbReference type="InterPro" id="IPR029028">
    <property type="entry name" value="Alpha/beta_knot_MTases"/>
</dbReference>
<name>A0AAW9DQR5_ACIAO</name>